<proteinExistence type="predicted"/>
<keyword evidence="2" id="KW-0472">Membrane</keyword>
<dbReference type="EMBL" id="JACGDA010000018">
    <property type="protein sequence ID" value="MBA6148022.1"/>
    <property type="molecule type" value="Genomic_DNA"/>
</dbReference>
<feature type="compositionally biased region" description="Basic and acidic residues" evidence="1">
    <location>
        <begin position="9"/>
        <end position="18"/>
    </location>
</feature>
<organism evidence="3 4">
    <name type="scientific">Pseudomonas juntendi</name>
    <dbReference type="NCBI Taxonomy" id="2666183"/>
    <lineage>
        <taxon>Bacteria</taxon>
        <taxon>Pseudomonadati</taxon>
        <taxon>Pseudomonadota</taxon>
        <taxon>Gammaproteobacteria</taxon>
        <taxon>Pseudomonadales</taxon>
        <taxon>Pseudomonadaceae</taxon>
        <taxon>Pseudomonas</taxon>
    </lineage>
</organism>
<feature type="region of interest" description="Disordered" evidence="1">
    <location>
        <begin position="1"/>
        <end position="39"/>
    </location>
</feature>
<reference evidence="3 4" key="1">
    <citation type="submission" date="2020-07" db="EMBL/GenBank/DDBJ databases">
        <title>Diversity of carbapenemase encoding genes among Pseudomonas putida group clinical isolates in a tertiary Brazilian hospital.</title>
        <authorList>
            <person name="Alberto-Lei F."/>
            <person name="Nodari C.S."/>
            <person name="Streling A.P."/>
            <person name="Paulino J.T."/>
            <person name="Bessa-Neto F.O."/>
            <person name="Cayo R."/>
            <person name="Gales A.C."/>
        </authorList>
    </citation>
    <scope>NUCLEOTIDE SEQUENCE [LARGE SCALE GENOMIC DNA]</scope>
    <source>
        <strain evidence="3 4">11213</strain>
    </source>
</reference>
<keyword evidence="2" id="KW-0812">Transmembrane</keyword>
<dbReference type="AlphaFoldDB" id="A0A7W2LVZ4"/>
<evidence type="ECO:0000313" key="3">
    <source>
        <dbReference type="EMBL" id="MBA6148022.1"/>
    </source>
</evidence>
<evidence type="ECO:0000256" key="1">
    <source>
        <dbReference type="SAM" id="MobiDB-lite"/>
    </source>
</evidence>
<feature type="transmembrane region" description="Helical" evidence="2">
    <location>
        <begin position="55"/>
        <end position="82"/>
    </location>
</feature>
<keyword evidence="2" id="KW-1133">Transmembrane helix</keyword>
<dbReference type="Proteomes" id="UP000577346">
    <property type="component" value="Unassembled WGS sequence"/>
</dbReference>
<dbReference type="RefSeq" id="WP_009685318.1">
    <property type="nucleotide sequence ID" value="NZ_JACGDA010000018.1"/>
</dbReference>
<sequence>MTNGSGENAAEKDVDEYAKAGQPQQINGQGGGKDDRPDDKNWLAMASSIQHLKEAVVILSAAGVLVWLLIVLTSLMNSIISLFQEAVRLHSAPVTVVKTMDWHVLGLGVSLIIGVSAISIILLKSVFGGGKQTPDGLKLSDLPVGEFLESLKSWFKK</sequence>
<evidence type="ECO:0000313" key="4">
    <source>
        <dbReference type="Proteomes" id="UP000577346"/>
    </source>
</evidence>
<feature type="transmembrane region" description="Helical" evidence="2">
    <location>
        <begin position="102"/>
        <end position="123"/>
    </location>
</feature>
<comment type="caution">
    <text evidence="3">The sequence shown here is derived from an EMBL/GenBank/DDBJ whole genome shotgun (WGS) entry which is preliminary data.</text>
</comment>
<protein>
    <submittedName>
        <fullName evidence="3">Uncharacterized protein</fullName>
    </submittedName>
</protein>
<name>A0A7W2LVZ4_9PSED</name>
<evidence type="ECO:0000256" key="2">
    <source>
        <dbReference type="SAM" id="Phobius"/>
    </source>
</evidence>
<accession>A0A7W2LVZ4</accession>
<gene>
    <name evidence="3" type="ORF">H4C15_10945</name>
</gene>